<name>A0A516Q3N5_9ACTN</name>
<proteinExistence type="predicted"/>
<dbReference type="AlphaFoldDB" id="A0A516Q3N5"/>
<evidence type="ECO:0000313" key="2">
    <source>
        <dbReference type="Proteomes" id="UP000319263"/>
    </source>
</evidence>
<organism evidence="1 2">
    <name type="scientific">Microlunatus elymi</name>
    <dbReference type="NCBI Taxonomy" id="2596828"/>
    <lineage>
        <taxon>Bacteria</taxon>
        <taxon>Bacillati</taxon>
        <taxon>Actinomycetota</taxon>
        <taxon>Actinomycetes</taxon>
        <taxon>Propionibacteriales</taxon>
        <taxon>Propionibacteriaceae</taxon>
        <taxon>Microlunatus</taxon>
    </lineage>
</organism>
<dbReference type="EMBL" id="CP041692">
    <property type="protein sequence ID" value="QDP97831.1"/>
    <property type="molecule type" value="Genomic_DNA"/>
</dbReference>
<accession>A0A516Q3N5</accession>
<gene>
    <name evidence="1" type="ORF">FOE78_19670</name>
</gene>
<dbReference type="Proteomes" id="UP000319263">
    <property type="component" value="Chromosome"/>
</dbReference>
<keyword evidence="2" id="KW-1185">Reference proteome</keyword>
<dbReference type="OrthoDB" id="4560449at2"/>
<reference evidence="1 2" key="1">
    <citation type="submission" date="2019-07" db="EMBL/GenBank/DDBJ databases">
        <title>Microlunatus dokdonensis sp. nov. isolated from the rhizospheric soil of the wild plant Elymus tsukushiensis.</title>
        <authorList>
            <person name="Ghim S.-Y."/>
            <person name="Hwang Y.-J."/>
            <person name="Son J.-S."/>
            <person name="Shin J.-H."/>
        </authorList>
    </citation>
    <scope>NUCLEOTIDE SEQUENCE [LARGE SCALE GENOMIC DNA]</scope>
    <source>
        <strain evidence="1 2">KUDC0627</strain>
    </source>
</reference>
<dbReference type="RefSeq" id="WP_143987785.1">
    <property type="nucleotide sequence ID" value="NZ_CP041692.1"/>
</dbReference>
<evidence type="ECO:0000313" key="1">
    <source>
        <dbReference type="EMBL" id="QDP97831.1"/>
    </source>
</evidence>
<protein>
    <submittedName>
        <fullName evidence="1">Antitoxin</fullName>
    </submittedName>
</protein>
<sequence length="83" mass="9215">MRTTVTLESEVEVRLRALMKERGIGFKEAINSALRAGLDLDPVVDLEFPSYDLGRPLVDLSHASRLAAAMEDEEVLRKMSAGR</sequence>
<dbReference type="KEGG" id="mik:FOE78_19670"/>